<dbReference type="PANTHER" id="PTHR43591">
    <property type="entry name" value="METHYLTRANSFERASE"/>
    <property type="match status" value="1"/>
</dbReference>
<dbReference type="Gene3D" id="3.40.50.150">
    <property type="entry name" value="Vaccinia Virus protein VP39"/>
    <property type="match status" value="1"/>
</dbReference>
<feature type="domain" description="Methyltransferase type 11" evidence="1">
    <location>
        <begin position="45"/>
        <end position="134"/>
    </location>
</feature>
<dbReference type="EMBL" id="FLUQ01000002">
    <property type="protein sequence ID" value="SBW04540.1"/>
    <property type="molecule type" value="Genomic_DNA"/>
</dbReference>
<organism evidence="2">
    <name type="scientific">uncultured delta proteobacterium</name>
    <dbReference type="NCBI Taxonomy" id="34034"/>
    <lineage>
        <taxon>Bacteria</taxon>
        <taxon>Deltaproteobacteria</taxon>
        <taxon>environmental samples</taxon>
    </lineage>
</organism>
<keyword evidence="2" id="KW-0489">Methyltransferase</keyword>
<dbReference type="AlphaFoldDB" id="A0A212JYF4"/>
<evidence type="ECO:0000313" key="2">
    <source>
        <dbReference type="EMBL" id="SBW04540.1"/>
    </source>
</evidence>
<dbReference type="Pfam" id="PF08241">
    <property type="entry name" value="Methyltransf_11"/>
    <property type="match status" value="1"/>
</dbReference>
<dbReference type="SUPFAM" id="SSF53335">
    <property type="entry name" value="S-adenosyl-L-methionine-dependent methyltransferases"/>
    <property type="match status" value="1"/>
</dbReference>
<dbReference type="GO" id="GO:0008757">
    <property type="term" value="F:S-adenosylmethionine-dependent methyltransferase activity"/>
    <property type="evidence" value="ECO:0007669"/>
    <property type="project" value="InterPro"/>
</dbReference>
<proteinExistence type="predicted"/>
<accession>A0A212JYF4</accession>
<dbReference type="CDD" id="cd02440">
    <property type="entry name" value="AdoMet_MTases"/>
    <property type="match status" value="1"/>
</dbReference>
<gene>
    <name evidence="2" type="ORF">KL86DPRO_20333</name>
</gene>
<evidence type="ECO:0000259" key="1">
    <source>
        <dbReference type="Pfam" id="PF08241"/>
    </source>
</evidence>
<dbReference type="InterPro" id="IPR029063">
    <property type="entry name" value="SAM-dependent_MTases_sf"/>
</dbReference>
<dbReference type="GO" id="GO:0032259">
    <property type="term" value="P:methylation"/>
    <property type="evidence" value="ECO:0007669"/>
    <property type="project" value="UniProtKB-KW"/>
</dbReference>
<name>A0A212JYF4_9DELT</name>
<dbReference type="InterPro" id="IPR013216">
    <property type="entry name" value="Methyltransf_11"/>
</dbReference>
<protein>
    <submittedName>
        <fullName evidence="2">Methyltransferase type 11</fullName>
    </submittedName>
</protein>
<reference evidence="2" key="1">
    <citation type="submission" date="2016-04" db="EMBL/GenBank/DDBJ databases">
        <authorList>
            <person name="Evans L.H."/>
            <person name="Alamgir A."/>
            <person name="Owens N."/>
            <person name="Weber N.D."/>
            <person name="Virtaneva K."/>
            <person name="Barbian K."/>
            <person name="Babar A."/>
            <person name="Rosenke K."/>
        </authorList>
    </citation>
    <scope>NUCLEOTIDE SEQUENCE</scope>
    <source>
        <strain evidence="2">86</strain>
    </source>
</reference>
<keyword evidence="2" id="KW-0808">Transferase</keyword>
<sequence length="282" mass="32014">MWDKAAAERYEAWYATPRGSFALAREQRLMADMISPWQRRNHTLLEIGCGAGHFLEMFYDGGFDVTGVDNSEAMLEKARERMGCRASLRLSDAAHLPFDDGDFDYVAVITALECMEDPRAALAEAFRVAQRGVVIAYLNSWSIYQQEQRLNRVWRRFRHAMAVREAERTGTPLPEPGRQRARDSRWFNLFSIWRLVQEVSGKRPSAFRSTLFSPSFWWRGVKPFSLSWAHLLPFGAVSVVRADLMPVAATTTLIRTPEMARAARAARATAGVVTMDSSPKTM</sequence>